<feature type="domain" description="Transglutaminase-like" evidence="3">
    <location>
        <begin position="563"/>
        <end position="650"/>
    </location>
</feature>
<dbReference type="AlphaFoldDB" id="A0A5C5WNH4"/>
<dbReference type="EMBL" id="SJPI01000002">
    <property type="protein sequence ID" value="TWT51372.1"/>
    <property type="molecule type" value="Genomic_DNA"/>
</dbReference>
<keyword evidence="4" id="KW-0012">Acyltransferase</keyword>
<evidence type="ECO:0000256" key="2">
    <source>
        <dbReference type="SAM" id="Phobius"/>
    </source>
</evidence>
<dbReference type="Pfam" id="PF01841">
    <property type="entry name" value="Transglut_core"/>
    <property type="match status" value="1"/>
</dbReference>
<feature type="transmembrane region" description="Helical" evidence="2">
    <location>
        <begin position="145"/>
        <end position="163"/>
    </location>
</feature>
<evidence type="ECO:0000259" key="3">
    <source>
        <dbReference type="SMART" id="SM00460"/>
    </source>
</evidence>
<feature type="region of interest" description="Disordered" evidence="1">
    <location>
        <begin position="840"/>
        <end position="875"/>
    </location>
</feature>
<keyword evidence="2" id="KW-0812">Transmembrane</keyword>
<sequence>MSIRAFFGSDVASVPELHVSQNIEGSQLNRDLPNRDVAKITGRLNLAFAILTCLGGLVLASGTEGDFVPMIAVFFAVFGFLFVDWLKLFSLPPIAAYAAMGLAALYCVSDFFGGEAPGNHQMIAVAQLLVLVQAIMMLQTKTRRIFEQLGVFCLLELVVAAVFNNAIHYGLLLLPICVVGGWALTMLASVSTVEGMCDSDFFQSTDSSPSKLPSFLRAADQDTIHVNASDATAVIAKSGLRLPKIVLLAVGPAVVLIATIFFYALPRTTEATRANSPRNALVGFNTEMKLEQIGQMSQNSAIAAQIQLRDRATGLPYQAIGELYLRGAVLERYQAQFHPVRNTATWTSISGSTIDLPEKLPSEYFPARPSDSNFYDNVSVQVSCESSKSPALFAIAPYFEERSTGDIVHYPDQWTLSRDDANAFWYGRANYTFGTHAFRAGVQNSLIGRTEVEIHANEIEQVYPEGLYEGESERLQNERRKQLIRQQKHDSYVKELVDFKEGTMPTVERIADSFVYDDRGRQRNSLQLAKALEANFALSGDFQYSLNLDAKSMPGMDPIEQFVSIDRSGHCQYYASALAMMLRSQGVPARLVVGYRTDEFNELTGRYVARQLHAHAWVEALIPADQIERTQTVYGQPDTTEYWVRLDPTPATRESNDDSSVGQVLDLAQTMWDDYVVDMDAERQESAIGAGPTGTAMQQSYSRLVDRLSSIINSIRADELGGGSLATRNLFSWPAAVIGIALAIVSLILIRLRPPNWLRRRSNDRTGQEAPLPQIAFYQQTLQQLKRVGVTRKTNQTPRELRLQATDQLQHPMVPSVDSPLQVLTDAFYRIRFGSEPIDANPASSARTDLDNLSRVDDASATNAQSRTNDRDAELESSVALALKDLSRSIDLLAISDQQKR</sequence>
<feature type="transmembrane region" description="Helical" evidence="2">
    <location>
        <begin position="44"/>
        <end position="61"/>
    </location>
</feature>
<dbReference type="OrthoDB" id="9804872at2"/>
<dbReference type="SMART" id="SM00460">
    <property type="entry name" value="TGc"/>
    <property type="match status" value="1"/>
</dbReference>
<dbReference type="Gene3D" id="3.10.620.30">
    <property type="match status" value="1"/>
</dbReference>
<keyword evidence="5" id="KW-1185">Reference proteome</keyword>
<dbReference type="InterPro" id="IPR002931">
    <property type="entry name" value="Transglutaminase-like"/>
</dbReference>
<keyword evidence="2" id="KW-1133">Transmembrane helix</keyword>
<gene>
    <name evidence="4" type="primary">tgpA_1</name>
    <name evidence="4" type="ORF">Pla22_41490</name>
</gene>
<dbReference type="GO" id="GO:0003810">
    <property type="term" value="F:protein-glutamine gamma-glutamyltransferase activity"/>
    <property type="evidence" value="ECO:0007669"/>
    <property type="project" value="UniProtKB-EC"/>
</dbReference>
<evidence type="ECO:0000313" key="4">
    <source>
        <dbReference type="EMBL" id="TWT51372.1"/>
    </source>
</evidence>
<proteinExistence type="predicted"/>
<dbReference type="Proteomes" id="UP000316598">
    <property type="component" value="Unassembled WGS sequence"/>
</dbReference>
<accession>A0A5C5WNH4</accession>
<feature type="transmembrane region" description="Helical" evidence="2">
    <location>
        <begin position="94"/>
        <end position="114"/>
    </location>
</feature>
<keyword evidence="4" id="KW-0808">Transferase</keyword>
<dbReference type="SUPFAM" id="SSF54001">
    <property type="entry name" value="Cysteine proteinases"/>
    <property type="match status" value="1"/>
</dbReference>
<dbReference type="PANTHER" id="PTHR42736:SF1">
    <property type="entry name" value="PROTEIN-GLUTAMINE GAMMA-GLUTAMYLTRANSFERASE"/>
    <property type="match status" value="1"/>
</dbReference>
<evidence type="ECO:0000256" key="1">
    <source>
        <dbReference type="SAM" id="MobiDB-lite"/>
    </source>
</evidence>
<dbReference type="Pfam" id="PF13559">
    <property type="entry name" value="DUF4129"/>
    <property type="match status" value="1"/>
</dbReference>
<reference evidence="4 5" key="1">
    <citation type="submission" date="2019-02" db="EMBL/GenBank/DDBJ databases">
        <title>Deep-cultivation of Planctomycetes and their phenomic and genomic characterization uncovers novel biology.</title>
        <authorList>
            <person name="Wiegand S."/>
            <person name="Jogler M."/>
            <person name="Boedeker C."/>
            <person name="Pinto D."/>
            <person name="Vollmers J."/>
            <person name="Rivas-Marin E."/>
            <person name="Kohn T."/>
            <person name="Peeters S.H."/>
            <person name="Heuer A."/>
            <person name="Rast P."/>
            <person name="Oberbeckmann S."/>
            <person name="Bunk B."/>
            <person name="Jeske O."/>
            <person name="Meyerdierks A."/>
            <person name="Storesund J.E."/>
            <person name="Kallscheuer N."/>
            <person name="Luecker S."/>
            <person name="Lage O.M."/>
            <person name="Pohl T."/>
            <person name="Merkel B.J."/>
            <person name="Hornburger P."/>
            <person name="Mueller R.-W."/>
            <person name="Bruemmer F."/>
            <person name="Labrenz M."/>
            <person name="Spormann A.M."/>
            <person name="Op Den Camp H."/>
            <person name="Overmann J."/>
            <person name="Amann R."/>
            <person name="Jetten M.S.M."/>
            <person name="Mascher T."/>
            <person name="Medema M.H."/>
            <person name="Devos D.P."/>
            <person name="Kaster A.-K."/>
            <person name="Ovreas L."/>
            <person name="Rohde M."/>
            <person name="Galperin M.Y."/>
            <person name="Jogler C."/>
        </authorList>
    </citation>
    <scope>NUCLEOTIDE SEQUENCE [LARGE SCALE GENOMIC DNA]</scope>
    <source>
        <strain evidence="4 5">Pla22</strain>
    </source>
</reference>
<dbReference type="InterPro" id="IPR038765">
    <property type="entry name" value="Papain-like_cys_pep_sf"/>
</dbReference>
<feature type="compositionally biased region" description="Basic and acidic residues" evidence="1">
    <location>
        <begin position="848"/>
        <end position="858"/>
    </location>
</feature>
<feature type="transmembrane region" description="Helical" evidence="2">
    <location>
        <begin position="120"/>
        <end position="138"/>
    </location>
</feature>
<evidence type="ECO:0000313" key="5">
    <source>
        <dbReference type="Proteomes" id="UP000316598"/>
    </source>
</evidence>
<dbReference type="InterPro" id="IPR021878">
    <property type="entry name" value="TgpA_N"/>
</dbReference>
<protein>
    <submittedName>
        <fullName evidence="4">Protein-glutamine gamma-glutamyltransferase</fullName>
        <ecNumber evidence="4">2.3.2.13</ecNumber>
    </submittedName>
</protein>
<dbReference type="Pfam" id="PF11992">
    <property type="entry name" value="TgpA_N"/>
    <property type="match status" value="1"/>
</dbReference>
<keyword evidence="2" id="KW-0472">Membrane</keyword>
<dbReference type="EC" id="2.3.2.13" evidence="4"/>
<dbReference type="RefSeq" id="WP_146516437.1">
    <property type="nucleotide sequence ID" value="NZ_SJPI01000002.1"/>
</dbReference>
<feature type="transmembrane region" description="Helical" evidence="2">
    <location>
        <begin position="169"/>
        <end position="190"/>
    </location>
</feature>
<comment type="caution">
    <text evidence="4">The sequence shown here is derived from an EMBL/GenBank/DDBJ whole genome shotgun (WGS) entry which is preliminary data.</text>
</comment>
<feature type="transmembrane region" description="Helical" evidence="2">
    <location>
        <begin position="67"/>
        <end position="87"/>
    </location>
</feature>
<dbReference type="InterPro" id="IPR025403">
    <property type="entry name" value="TgpA-like_C"/>
</dbReference>
<dbReference type="InterPro" id="IPR052901">
    <property type="entry name" value="Bact_TGase-like"/>
</dbReference>
<feature type="transmembrane region" description="Helical" evidence="2">
    <location>
        <begin position="730"/>
        <end position="752"/>
    </location>
</feature>
<name>A0A5C5WNH4_9BACT</name>
<organism evidence="4 5">
    <name type="scientific">Rubripirellula amarantea</name>
    <dbReference type="NCBI Taxonomy" id="2527999"/>
    <lineage>
        <taxon>Bacteria</taxon>
        <taxon>Pseudomonadati</taxon>
        <taxon>Planctomycetota</taxon>
        <taxon>Planctomycetia</taxon>
        <taxon>Pirellulales</taxon>
        <taxon>Pirellulaceae</taxon>
        <taxon>Rubripirellula</taxon>
    </lineage>
</organism>
<feature type="transmembrane region" description="Helical" evidence="2">
    <location>
        <begin position="245"/>
        <end position="265"/>
    </location>
</feature>
<dbReference type="PANTHER" id="PTHR42736">
    <property type="entry name" value="PROTEIN-GLUTAMINE GAMMA-GLUTAMYLTRANSFERASE"/>
    <property type="match status" value="1"/>
</dbReference>